<proteinExistence type="inferred from homology"/>
<evidence type="ECO:0000256" key="4">
    <source>
        <dbReference type="ARBA" id="ARBA00009685"/>
    </source>
</evidence>
<dbReference type="InterPro" id="IPR022630">
    <property type="entry name" value="S-AdoMet_synt_C"/>
</dbReference>
<evidence type="ECO:0000256" key="10">
    <source>
        <dbReference type="ARBA" id="ARBA00022840"/>
    </source>
</evidence>
<dbReference type="SUPFAM" id="SSF55973">
    <property type="entry name" value="S-adenosylmethionine synthetase"/>
    <property type="match status" value="3"/>
</dbReference>
<evidence type="ECO:0000256" key="7">
    <source>
        <dbReference type="ARBA" id="ARBA00022679"/>
    </source>
</evidence>
<feature type="domain" description="S-adenosylmethionine synthetase C-terminal" evidence="18">
    <location>
        <begin position="238"/>
        <end position="382"/>
    </location>
</feature>
<dbReference type="Pfam" id="PF02773">
    <property type="entry name" value="S-AdoMet_synt_C"/>
    <property type="match status" value="1"/>
</dbReference>
<keyword evidence="8 14" id="KW-0479">Metal-binding</keyword>
<accession>A0ABY6GIE6</accession>
<gene>
    <name evidence="19" type="primary">metK</name>
    <name evidence="19" type="ORF">N5W20_08105</name>
</gene>
<keyword evidence="20" id="KW-1185">Reference proteome</keyword>
<dbReference type="InterPro" id="IPR022631">
    <property type="entry name" value="ADOMET_SYNTHASE_CS"/>
</dbReference>
<keyword evidence="6" id="KW-0554">One-carbon metabolism</keyword>
<evidence type="ECO:0000256" key="15">
    <source>
        <dbReference type="RuleBase" id="RU004462"/>
    </source>
</evidence>
<keyword evidence="12 14" id="KW-0630">Potassium</keyword>
<comment type="subunit">
    <text evidence="14">Homotetramer.</text>
</comment>
<dbReference type="PROSITE" id="PS00377">
    <property type="entry name" value="ADOMET_SYNTHASE_2"/>
    <property type="match status" value="1"/>
</dbReference>
<protein>
    <recommendedName>
        <fullName evidence="5 13">Methionine adenosyltransferase</fullName>
        <ecNumber evidence="5 13">2.5.1.6</ecNumber>
    </recommendedName>
</protein>
<evidence type="ECO:0000256" key="6">
    <source>
        <dbReference type="ARBA" id="ARBA00022563"/>
    </source>
</evidence>
<dbReference type="Pfam" id="PF00438">
    <property type="entry name" value="S-AdoMet_synt_N"/>
    <property type="match status" value="1"/>
</dbReference>
<feature type="domain" description="S-adenosylmethionine synthetase central" evidence="17">
    <location>
        <begin position="119"/>
        <end position="236"/>
    </location>
</feature>
<evidence type="ECO:0000256" key="11">
    <source>
        <dbReference type="ARBA" id="ARBA00022842"/>
    </source>
</evidence>
<evidence type="ECO:0000256" key="8">
    <source>
        <dbReference type="ARBA" id="ARBA00022723"/>
    </source>
</evidence>
<dbReference type="InterPro" id="IPR022636">
    <property type="entry name" value="S-AdoMet_synthetase_sfam"/>
</dbReference>
<keyword evidence="9" id="KW-0547">Nucleotide-binding</keyword>
<feature type="domain" description="S-adenosylmethionine synthetase N-terminal" evidence="16">
    <location>
        <begin position="7"/>
        <end position="104"/>
    </location>
</feature>
<evidence type="ECO:0000256" key="3">
    <source>
        <dbReference type="ARBA" id="ARBA00005224"/>
    </source>
</evidence>
<evidence type="ECO:0000259" key="16">
    <source>
        <dbReference type="Pfam" id="PF00438"/>
    </source>
</evidence>
<dbReference type="InterPro" id="IPR002133">
    <property type="entry name" value="S-AdoMet_synthetase"/>
</dbReference>
<comment type="cofactor">
    <cofactor evidence="2">
        <name>K(+)</name>
        <dbReference type="ChEBI" id="CHEBI:29103"/>
    </cofactor>
</comment>
<dbReference type="EMBL" id="CP107052">
    <property type="protein sequence ID" value="UYH51044.1"/>
    <property type="molecule type" value="Genomic_DNA"/>
</dbReference>
<dbReference type="PIRSF" id="PIRSF000497">
    <property type="entry name" value="MAT"/>
    <property type="match status" value="1"/>
</dbReference>
<evidence type="ECO:0000256" key="12">
    <source>
        <dbReference type="ARBA" id="ARBA00022958"/>
    </source>
</evidence>
<dbReference type="PROSITE" id="PS00376">
    <property type="entry name" value="ADOMET_SYNTHASE_1"/>
    <property type="match status" value="1"/>
</dbReference>
<evidence type="ECO:0000256" key="1">
    <source>
        <dbReference type="ARBA" id="ARBA00001946"/>
    </source>
</evidence>
<keyword evidence="7 19" id="KW-0808">Transferase</keyword>
<evidence type="ECO:0000313" key="20">
    <source>
        <dbReference type="Proteomes" id="UP001163831"/>
    </source>
</evidence>
<dbReference type="EC" id="2.5.1.6" evidence="5 13"/>
<dbReference type="Gene3D" id="3.30.300.10">
    <property type="match status" value="3"/>
</dbReference>
<dbReference type="CDD" id="cd18079">
    <property type="entry name" value="S-AdoMet_synt"/>
    <property type="match status" value="1"/>
</dbReference>
<evidence type="ECO:0000313" key="19">
    <source>
        <dbReference type="EMBL" id="UYH51044.1"/>
    </source>
</evidence>
<dbReference type="InterPro" id="IPR022628">
    <property type="entry name" value="S-AdoMet_synt_N"/>
</dbReference>
<evidence type="ECO:0000259" key="17">
    <source>
        <dbReference type="Pfam" id="PF02772"/>
    </source>
</evidence>
<keyword evidence="10" id="KW-0067">ATP-binding</keyword>
<dbReference type="Pfam" id="PF02772">
    <property type="entry name" value="S-AdoMet_synt_M"/>
    <property type="match status" value="1"/>
</dbReference>
<evidence type="ECO:0000256" key="14">
    <source>
        <dbReference type="RuleBase" id="RU000542"/>
    </source>
</evidence>
<reference evidence="19" key="1">
    <citation type="submission" date="2022-10" db="EMBL/GenBank/DDBJ databases">
        <title>Candidatus Kirkpatrella diaphorinas gen. nov., sp. nov., an uncultured endosymbiont identified in a population of Diaphorina citri from Hawaii.</title>
        <authorList>
            <person name="Henry E.M."/>
            <person name="Carlson C.R."/>
            <person name="Kuo Y.-W."/>
        </authorList>
    </citation>
    <scope>NUCLEOTIDE SEQUENCE</scope>
    <source>
        <strain evidence="19">CADCRV1</strain>
    </source>
</reference>
<evidence type="ECO:0000256" key="2">
    <source>
        <dbReference type="ARBA" id="ARBA00001958"/>
    </source>
</evidence>
<comment type="similarity">
    <text evidence="4 15">Belongs to the AdoMet synthase family.</text>
</comment>
<dbReference type="PANTHER" id="PTHR11964">
    <property type="entry name" value="S-ADENOSYLMETHIONINE SYNTHETASE"/>
    <property type="match status" value="1"/>
</dbReference>
<keyword evidence="11 14" id="KW-0460">Magnesium</keyword>
<comment type="pathway">
    <text evidence="3">Amino-acid biosynthesis; S-adenosyl-L-methionine biosynthesis; S-adenosyl-L-methionine from L-methionine: step 1/1.</text>
</comment>
<evidence type="ECO:0000256" key="9">
    <source>
        <dbReference type="ARBA" id="ARBA00022741"/>
    </source>
</evidence>
<dbReference type="RefSeq" id="WP_319806637.1">
    <property type="nucleotide sequence ID" value="NZ_CP107052.1"/>
</dbReference>
<comment type="subcellular location">
    <subcellularLocation>
        <location evidence="14">Cytoplasm</location>
    </subcellularLocation>
</comment>
<dbReference type="NCBIfam" id="TIGR01034">
    <property type="entry name" value="metK"/>
    <property type="match status" value="1"/>
</dbReference>
<dbReference type="GO" id="GO:0004478">
    <property type="term" value="F:methionine adenosyltransferase activity"/>
    <property type="evidence" value="ECO:0007669"/>
    <property type="project" value="UniProtKB-EC"/>
</dbReference>
<evidence type="ECO:0000256" key="13">
    <source>
        <dbReference type="NCBIfam" id="TIGR01034"/>
    </source>
</evidence>
<organism evidence="19 20">
    <name type="scientific">Candidatus Kirkpatrickella diaphorinae</name>
    <dbReference type="NCBI Taxonomy" id="2984322"/>
    <lineage>
        <taxon>Bacteria</taxon>
        <taxon>Pseudomonadati</taxon>
        <taxon>Pseudomonadota</taxon>
        <taxon>Alphaproteobacteria</taxon>
        <taxon>Acetobacterales</taxon>
        <taxon>Acetobacteraceae</taxon>
        <taxon>Candidatus Kirkpatrickella</taxon>
    </lineage>
</organism>
<evidence type="ECO:0000256" key="5">
    <source>
        <dbReference type="ARBA" id="ARBA00012828"/>
    </source>
</evidence>
<name>A0ABY6GIE6_9PROT</name>
<evidence type="ECO:0000259" key="18">
    <source>
        <dbReference type="Pfam" id="PF02773"/>
    </source>
</evidence>
<dbReference type="Proteomes" id="UP001163831">
    <property type="component" value="Chromosome"/>
</dbReference>
<dbReference type="InterPro" id="IPR022629">
    <property type="entry name" value="S-AdoMet_synt_central"/>
</dbReference>
<comment type="cofactor">
    <cofactor evidence="1">
        <name>Mg(2+)</name>
        <dbReference type="ChEBI" id="CHEBI:18420"/>
    </cofactor>
</comment>
<sequence>MRNYGDFLFTSESVSEGHPDKVADRISDTVLDTFLSADPEARVACETMCTTNRVVLAGEVRGPASVTSDMLVERARDAIRDIGYDQEGFSWKTADITSFLHAQSVDIAKGVDSEGNKDEGAGDQGIMFGFATRETERLMPAPLFYAQSILEKIRDYRKSGDARGDGLLPDAKSQVTLRYVEGKPVAATSVVISTQHVEGMRQNTIREMLRTVVREVLPEGWMCKEEEFYVNPTGNFVIGGPDGDAGLTGRKIIVDTYGGAAPHGGGAFSGKDPTKVDRSAAYAARYLAKNVVAADLADRCTIQLSYAIGVSKPLSVYVDLDGTGKDVDEARLGDVLYQMVNLSPRGIREHLRLNRPIYAPTSAYGHFGRIPDLALDNFTWEQTDLVDDLRRAFNR</sequence>